<dbReference type="EMBL" id="GISG01014201">
    <property type="protein sequence ID" value="MBA4617017.1"/>
    <property type="molecule type" value="Transcribed_RNA"/>
</dbReference>
<evidence type="ECO:0000256" key="6">
    <source>
        <dbReference type="ARBA" id="ARBA00031517"/>
    </source>
</evidence>
<keyword evidence="3 7" id="KW-0808">Transferase</keyword>
<organism evidence="7">
    <name type="scientific">Opuntia streptacantha</name>
    <name type="common">Prickly pear cactus</name>
    <name type="synonym">Opuntia cardona</name>
    <dbReference type="NCBI Taxonomy" id="393608"/>
    <lineage>
        <taxon>Eukaryota</taxon>
        <taxon>Viridiplantae</taxon>
        <taxon>Streptophyta</taxon>
        <taxon>Embryophyta</taxon>
        <taxon>Tracheophyta</taxon>
        <taxon>Spermatophyta</taxon>
        <taxon>Magnoliopsida</taxon>
        <taxon>eudicotyledons</taxon>
        <taxon>Gunneridae</taxon>
        <taxon>Pentapetalae</taxon>
        <taxon>Caryophyllales</taxon>
        <taxon>Cactineae</taxon>
        <taxon>Cactaceae</taxon>
        <taxon>Opuntioideae</taxon>
        <taxon>Opuntia</taxon>
    </lineage>
</organism>
<dbReference type="AlphaFoldDB" id="A0A7C8YFJ6"/>
<dbReference type="Pfam" id="PF00406">
    <property type="entry name" value="ADK"/>
    <property type="match status" value="1"/>
</dbReference>
<evidence type="ECO:0000256" key="2">
    <source>
        <dbReference type="ARBA" id="ARBA00012955"/>
    </source>
</evidence>
<name>A0A7C8YFJ6_OPUST</name>
<keyword evidence="4" id="KW-0547">Nucleotide-binding</keyword>
<dbReference type="InterPro" id="IPR027417">
    <property type="entry name" value="P-loop_NTPase"/>
</dbReference>
<dbReference type="CDD" id="cd01428">
    <property type="entry name" value="ADK"/>
    <property type="match status" value="1"/>
</dbReference>
<keyword evidence="5 7" id="KW-0418">Kinase</keyword>
<sequence length="236" mass="26072">MNVPSRLTAASGGTACLEHLRRTVAPPLLGLCTRSYQASAAAAAQPQFDYDRYYYNTSEYDSGGGGRISPPAVDTEGSSTVRGVQWVFIGSPNAKKHVYAEMISKLVDVPHISITSLLRQDLSPHSPIYKQIAAAVNRGKIVPESIIFGLLSKRLEDGHCRGESGFILDGIPRTRLQAMKLLEEYYQSRNKLIEFRVGNAPRETWKGLIAALHLQHIDAVHSSRMVTMGFQKSLRF</sequence>
<dbReference type="PANTHER" id="PTHR23359">
    <property type="entry name" value="NUCLEOTIDE KINASE"/>
    <property type="match status" value="1"/>
</dbReference>
<protein>
    <recommendedName>
        <fullName evidence="2">adenylate kinase</fullName>
        <ecNumber evidence="2">2.7.4.3</ecNumber>
    </recommendedName>
    <alternativeName>
        <fullName evidence="6">ATP:AMP phosphotransferase</fullName>
    </alternativeName>
</protein>
<evidence type="ECO:0000256" key="1">
    <source>
        <dbReference type="ARBA" id="ARBA00007220"/>
    </source>
</evidence>
<evidence type="ECO:0000256" key="3">
    <source>
        <dbReference type="ARBA" id="ARBA00022679"/>
    </source>
</evidence>
<accession>A0A7C8YFJ6</accession>
<comment type="similarity">
    <text evidence="1">Belongs to the adenylate kinase family.</text>
</comment>
<dbReference type="PROSITE" id="PS00113">
    <property type="entry name" value="ADENYLATE_KINASE"/>
    <property type="match status" value="1"/>
</dbReference>
<evidence type="ECO:0000256" key="5">
    <source>
        <dbReference type="ARBA" id="ARBA00022777"/>
    </source>
</evidence>
<dbReference type="InterPro" id="IPR000850">
    <property type="entry name" value="Adenylat/UMP-CMP_kin"/>
</dbReference>
<evidence type="ECO:0000313" key="7">
    <source>
        <dbReference type="EMBL" id="MBA4617017.1"/>
    </source>
</evidence>
<dbReference type="GO" id="GO:0005524">
    <property type="term" value="F:ATP binding"/>
    <property type="evidence" value="ECO:0007669"/>
    <property type="project" value="InterPro"/>
</dbReference>
<dbReference type="SUPFAM" id="SSF52540">
    <property type="entry name" value="P-loop containing nucleoside triphosphate hydrolases"/>
    <property type="match status" value="1"/>
</dbReference>
<dbReference type="GO" id="GO:0004017">
    <property type="term" value="F:AMP kinase activity"/>
    <property type="evidence" value="ECO:0007669"/>
    <property type="project" value="UniProtKB-EC"/>
</dbReference>
<dbReference type="InterPro" id="IPR033690">
    <property type="entry name" value="Adenylat_kinase_CS"/>
</dbReference>
<evidence type="ECO:0000256" key="4">
    <source>
        <dbReference type="ARBA" id="ARBA00022741"/>
    </source>
</evidence>
<reference evidence="7" key="2">
    <citation type="submission" date="2020-07" db="EMBL/GenBank/DDBJ databases">
        <authorList>
            <person name="Vera ALvarez R."/>
            <person name="Arias-Moreno D.M."/>
            <person name="Jimenez-Jacinto V."/>
            <person name="Jimenez-Bremont J.F."/>
            <person name="Swaminathan K."/>
            <person name="Moose S.P."/>
            <person name="Guerrero-Gonzalez M.L."/>
            <person name="Marino-Ramirez L."/>
            <person name="Landsman D."/>
            <person name="Rodriguez-Kessler M."/>
            <person name="Delgado-Sanchez P."/>
        </authorList>
    </citation>
    <scope>NUCLEOTIDE SEQUENCE</scope>
    <source>
        <tissue evidence="7">Cladode</tissue>
    </source>
</reference>
<reference evidence="7" key="1">
    <citation type="journal article" date="2013" name="J. Plant Res.">
        <title>Effect of fungi and light on seed germination of three Opuntia species from semiarid lands of central Mexico.</title>
        <authorList>
            <person name="Delgado-Sanchez P."/>
            <person name="Jimenez-Bremont J.F."/>
            <person name="Guerrero-Gonzalez Mde L."/>
            <person name="Flores J."/>
        </authorList>
    </citation>
    <scope>NUCLEOTIDE SEQUENCE</scope>
    <source>
        <tissue evidence="7">Cladode</tissue>
    </source>
</reference>
<dbReference type="Gene3D" id="3.40.50.300">
    <property type="entry name" value="P-loop containing nucleotide triphosphate hydrolases"/>
    <property type="match status" value="1"/>
</dbReference>
<proteinExistence type="inferred from homology"/>
<dbReference type="EC" id="2.7.4.3" evidence="2"/>